<sequence>MLRVIYVETQTLLMAEEFTGSWVKPGRYLLGTSGTGDISPVELAGEKGNADVLEVSWTLERYIQKPPQSIQSREVLGHVVF</sequence>
<proteinExistence type="predicted"/>
<evidence type="ECO:0000313" key="1">
    <source>
        <dbReference type="EMBL" id="KQK80319.1"/>
    </source>
</evidence>
<name>A0A0Q3MCE0_AMAAE</name>
<evidence type="ECO:0000313" key="2">
    <source>
        <dbReference type="Proteomes" id="UP000051836"/>
    </source>
</evidence>
<organism evidence="1 2">
    <name type="scientific">Amazona aestiva</name>
    <name type="common">Blue-fronted Amazon parrot</name>
    <dbReference type="NCBI Taxonomy" id="12930"/>
    <lineage>
        <taxon>Eukaryota</taxon>
        <taxon>Metazoa</taxon>
        <taxon>Chordata</taxon>
        <taxon>Craniata</taxon>
        <taxon>Vertebrata</taxon>
        <taxon>Euteleostomi</taxon>
        <taxon>Archelosauria</taxon>
        <taxon>Archosauria</taxon>
        <taxon>Dinosauria</taxon>
        <taxon>Saurischia</taxon>
        <taxon>Theropoda</taxon>
        <taxon>Coelurosauria</taxon>
        <taxon>Aves</taxon>
        <taxon>Neognathae</taxon>
        <taxon>Neoaves</taxon>
        <taxon>Telluraves</taxon>
        <taxon>Australaves</taxon>
        <taxon>Psittaciformes</taxon>
        <taxon>Psittacidae</taxon>
        <taxon>Amazona</taxon>
    </lineage>
</organism>
<accession>A0A0Q3MCE0</accession>
<dbReference type="EMBL" id="LMAW01002534">
    <property type="protein sequence ID" value="KQK80319.1"/>
    <property type="molecule type" value="Genomic_DNA"/>
</dbReference>
<dbReference type="Proteomes" id="UP000051836">
    <property type="component" value="Unassembled WGS sequence"/>
</dbReference>
<reference evidence="1 2" key="1">
    <citation type="submission" date="2015-10" db="EMBL/GenBank/DDBJ databases">
        <authorList>
            <person name="Gilbert D.G."/>
        </authorList>
    </citation>
    <scope>NUCLEOTIDE SEQUENCE [LARGE SCALE GENOMIC DNA]</scope>
    <source>
        <strain evidence="1">FVVF132</strain>
    </source>
</reference>
<comment type="caution">
    <text evidence="1">The sequence shown here is derived from an EMBL/GenBank/DDBJ whole genome shotgun (WGS) entry which is preliminary data.</text>
</comment>
<protein>
    <submittedName>
        <fullName evidence="1">Uncharacterized protein</fullName>
    </submittedName>
</protein>
<dbReference type="AlphaFoldDB" id="A0A0Q3MCE0"/>
<keyword evidence="2" id="KW-1185">Reference proteome</keyword>
<gene>
    <name evidence="1" type="ORF">AAES_97025</name>
</gene>